<dbReference type="NCBIfam" id="TIGR00215">
    <property type="entry name" value="lpxB"/>
    <property type="match status" value="1"/>
</dbReference>
<gene>
    <name evidence="8" type="ORF">PIB30_006434</name>
</gene>
<dbReference type="PANTHER" id="PTHR30372">
    <property type="entry name" value="LIPID-A-DISACCHARIDE SYNTHASE"/>
    <property type="match status" value="1"/>
</dbReference>
<keyword evidence="6" id="KW-0443">Lipid metabolism</keyword>
<keyword evidence="2" id="KW-0444">Lipid biosynthesis</keyword>
<comment type="catalytic activity">
    <reaction evidence="7">
        <text>a lipid X + a UDP-2-N,3-O-bis[(3R)-3-hydroxyacyl]-alpha-D-glucosamine = a lipid A disaccharide + UDP + H(+)</text>
        <dbReference type="Rhea" id="RHEA:67828"/>
        <dbReference type="ChEBI" id="CHEBI:15378"/>
        <dbReference type="ChEBI" id="CHEBI:58223"/>
        <dbReference type="ChEBI" id="CHEBI:137748"/>
        <dbReference type="ChEBI" id="CHEBI:176338"/>
        <dbReference type="ChEBI" id="CHEBI:176343"/>
        <dbReference type="EC" id="2.4.1.182"/>
    </reaction>
</comment>
<evidence type="ECO:0000256" key="1">
    <source>
        <dbReference type="ARBA" id="ARBA00012687"/>
    </source>
</evidence>
<keyword evidence="9" id="KW-1185">Reference proteome</keyword>
<accession>A0ABU6U6W9</accession>
<proteinExistence type="predicted"/>
<evidence type="ECO:0000313" key="8">
    <source>
        <dbReference type="EMBL" id="MED6155563.1"/>
    </source>
</evidence>
<organism evidence="8 9">
    <name type="scientific">Stylosanthes scabra</name>
    <dbReference type="NCBI Taxonomy" id="79078"/>
    <lineage>
        <taxon>Eukaryota</taxon>
        <taxon>Viridiplantae</taxon>
        <taxon>Streptophyta</taxon>
        <taxon>Embryophyta</taxon>
        <taxon>Tracheophyta</taxon>
        <taxon>Spermatophyta</taxon>
        <taxon>Magnoliopsida</taxon>
        <taxon>eudicotyledons</taxon>
        <taxon>Gunneridae</taxon>
        <taxon>Pentapetalae</taxon>
        <taxon>rosids</taxon>
        <taxon>fabids</taxon>
        <taxon>Fabales</taxon>
        <taxon>Fabaceae</taxon>
        <taxon>Papilionoideae</taxon>
        <taxon>50 kb inversion clade</taxon>
        <taxon>dalbergioids sensu lato</taxon>
        <taxon>Dalbergieae</taxon>
        <taxon>Pterocarpus clade</taxon>
        <taxon>Stylosanthes</taxon>
    </lineage>
</organism>
<evidence type="ECO:0000256" key="2">
    <source>
        <dbReference type="ARBA" id="ARBA00022516"/>
    </source>
</evidence>
<dbReference type="Proteomes" id="UP001341840">
    <property type="component" value="Unassembled WGS sequence"/>
</dbReference>
<evidence type="ECO:0000256" key="5">
    <source>
        <dbReference type="ARBA" id="ARBA00022679"/>
    </source>
</evidence>
<evidence type="ECO:0000256" key="7">
    <source>
        <dbReference type="ARBA" id="ARBA00048975"/>
    </source>
</evidence>
<sequence>MVVPRATMLGAIVAKTLFRRKWSPSSSSVLWFSSVPRTKAPLEMAERDGELRVFVVAGEVSGDSIASRVMASLKLLSPFPVRFAGVGGAKMSSEGMQSLFPIEDISVMGIWELLPHLYRIRVRLKETVEAAALFEPHVVLTVDSKGFSFRFLKQLRARYNQQKSHWPVHFHYVAPSFWAWKGGEARLRGLAEIVDHLLCILPNEDKICKLNGVPATFVGHPVLEDVLELNLRNNHIVPDWRAEGNAEDFRNKHVIPSGATIVSLLPGSRVQEVTRMLPIFANTLELLKETFPQMMTVIHVAPNKHVENFIADAVHRWPVPSVLIPGGMTQLRYDAFSASRVALCTSGTVAVELQLARLPCVVAYRANILTEWYIKYKAKIRHISLPNILLDSAIIPEALFRFCTPGNLAMLLMNLIHDNNFREEQIMAAEKFVKLLLPSERIQANLPQQNLMRANPKYSPSIVAALTILNYGKPLQHVSKDIQILKDLQL</sequence>
<dbReference type="Pfam" id="PF02684">
    <property type="entry name" value="LpxB"/>
    <property type="match status" value="1"/>
</dbReference>
<evidence type="ECO:0000256" key="6">
    <source>
        <dbReference type="ARBA" id="ARBA00023098"/>
    </source>
</evidence>
<dbReference type="PANTHER" id="PTHR30372:SF4">
    <property type="entry name" value="LIPID-A-DISACCHARIDE SYNTHASE, MITOCHONDRIAL-RELATED"/>
    <property type="match status" value="1"/>
</dbReference>
<comment type="caution">
    <text evidence="8">The sequence shown here is derived from an EMBL/GenBank/DDBJ whole genome shotgun (WGS) entry which is preliminary data.</text>
</comment>
<dbReference type="SUPFAM" id="SSF53756">
    <property type="entry name" value="UDP-Glycosyltransferase/glycogen phosphorylase"/>
    <property type="match status" value="1"/>
</dbReference>
<evidence type="ECO:0000313" key="9">
    <source>
        <dbReference type="Proteomes" id="UP001341840"/>
    </source>
</evidence>
<protein>
    <recommendedName>
        <fullName evidence="1">lipid-A-disaccharide synthase</fullName>
        <ecNumber evidence="1">2.4.1.182</ecNumber>
    </recommendedName>
</protein>
<reference evidence="8 9" key="1">
    <citation type="journal article" date="2023" name="Plants (Basel)">
        <title>Bridging the Gap: Combining Genomics and Transcriptomics Approaches to Understand Stylosanthes scabra, an Orphan Legume from the Brazilian Caatinga.</title>
        <authorList>
            <person name="Ferreira-Neto J.R.C."/>
            <person name="da Silva M.D."/>
            <person name="Binneck E."/>
            <person name="de Melo N.F."/>
            <person name="da Silva R.H."/>
            <person name="de Melo A.L.T.M."/>
            <person name="Pandolfi V."/>
            <person name="Bustamante F.O."/>
            <person name="Brasileiro-Vidal A.C."/>
            <person name="Benko-Iseppon A.M."/>
        </authorList>
    </citation>
    <scope>NUCLEOTIDE SEQUENCE [LARGE SCALE GENOMIC DNA]</scope>
    <source>
        <tissue evidence="8">Leaves</tissue>
    </source>
</reference>
<evidence type="ECO:0000256" key="4">
    <source>
        <dbReference type="ARBA" id="ARBA00022676"/>
    </source>
</evidence>
<dbReference type="EMBL" id="JASCZI010120842">
    <property type="protein sequence ID" value="MED6155563.1"/>
    <property type="molecule type" value="Genomic_DNA"/>
</dbReference>
<dbReference type="InterPro" id="IPR003835">
    <property type="entry name" value="Glyco_trans_19"/>
</dbReference>
<name>A0ABU6U6W9_9FABA</name>
<keyword evidence="5" id="KW-0808">Transferase</keyword>
<keyword evidence="3" id="KW-0441">Lipid A biosynthesis</keyword>
<evidence type="ECO:0000256" key="3">
    <source>
        <dbReference type="ARBA" id="ARBA00022556"/>
    </source>
</evidence>
<keyword evidence="4" id="KW-0328">Glycosyltransferase</keyword>
<dbReference type="EC" id="2.4.1.182" evidence="1"/>